<dbReference type="SUPFAM" id="SSF48173">
    <property type="entry name" value="Cryptochrome/photolyase FAD-binding domain"/>
    <property type="match status" value="1"/>
</dbReference>
<dbReference type="Gene3D" id="1.10.579.10">
    <property type="entry name" value="DNA Cyclobutane Dipyrimidine Photolyase, subunit A, domain 3"/>
    <property type="match status" value="1"/>
</dbReference>
<dbReference type="InterPro" id="IPR036155">
    <property type="entry name" value="Crypto/Photolyase_N_sf"/>
</dbReference>
<dbReference type="GeneID" id="19952650"/>
<feature type="compositionally biased region" description="Low complexity" evidence="1">
    <location>
        <begin position="144"/>
        <end position="156"/>
    </location>
</feature>
<dbReference type="PANTHER" id="PTHR10211">
    <property type="entry name" value="DEOXYRIBODIPYRIMIDINE PHOTOLYASE"/>
    <property type="match status" value="1"/>
</dbReference>
<dbReference type="OrthoDB" id="79696at2759"/>
<sequence>MAAKRKKAAPRRPKRKREEIVERCVERPTGRTYRVLDGLPDDLAPDIWAAIERFEDAQLAPAERTQSACPLPASVSMHDDFCPESDDDEAIEATYTAPDGPSSPRHAPTVHDVGMVDDMIVPSTPSPTKTDEAPPSEPSPPRTAPTSAMRTTSTPSPAKPSPQNTTLEIVTCANMSASTPLVLEDSATEATAERDVPASPTQHSPPSMVHDEHTASTPSETPYSATMRLYDLSASAPPPLVLVTDEAGAAEPASPPHVQGDALQVLLSLSDKCPTLASWLKHEDDDVPLASLDNVFDESDEAPTTKSVPRVDIGPSMAVWSSALQARCHLLPSHAAAPVSPVLVYWIQHTWRMHDNYALVALSHLSRQLELPAVAFCALPRAMVSVASSPTHECFPSAIADVRRQLQAHSIPLYAITESTDEAIETRNARLVQALNSFRAQLVVTDDGHITSRTVARLAAEQLTSSLLLVDSTCVVPWRHMALVTKEIFKTTWAVQLEDGLRSAPPLDFCPRRQSSVFPPPMAPPFAVHTIAWYLLDRSMMTARNMSETAALAALQELVQSSMVPRPAIQDELHGRGILSALPYVRFGSLSPIHLLQSLLSLQSKVLYTRAIEHIVLAHEMDVHSYELARPKDPVADTHRDDVIALYEAYVASLPLPPVMTSLTTQYLPYELEASATNDGFWNNIQSHLRATGYLHPVLSRYWAARLFEWSPSVAVALATMEALLFRYAVGATSAEVLGLLRLYGHDAPPNDSAEKLVQKQLQDALSTKPDSGA</sequence>
<dbReference type="Proteomes" id="UP000030762">
    <property type="component" value="Unassembled WGS sequence"/>
</dbReference>
<dbReference type="PROSITE" id="PS51645">
    <property type="entry name" value="PHR_CRY_ALPHA_BETA"/>
    <property type="match status" value="1"/>
</dbReference>
<evidence type="ECO:0000259" key="2">
    <source>
        <dbReference type="PROSITE" id="PS51645"/>
    </source>
</evidence>
<dbReference type="Gene3D" id="3.40.50.620">
    <property type="entry name" value="HUPs"/>
    <property type="match status" value="1"/>
</dbReference>
<dbReference type="EMBL" id="JH767176">
    <property type="protein sequence ID" value="EQC30346.1"/>
    <property type="molecule type" value="Genomic_DNA"/>
</dbReference>
<accession>T0Q6W9</accession>
<feature type="region of interest" description="Disordered" evidence="1">
    <location>
        <begin position="117"/>
        <end position="164"/>
    </location>
</feature>
<dbReference type="eggNOG" id="ENOG502R0UY">
    <property type="taxonomic scope" value="Eukaryota"/>
</dbReference>
<dbReference type="InterPro" id="IPR006050">
    <property type="entry name" value="DNA_photolyase_N"/>
</dbReference>
<dbReference type="InterPro" id="IPR014729">
    <property type="entry name" value="Rossmann-like_a/b/a_fold"/>
</dbReference>
<dbReference type="VEuPathDB" id="FungiDB:SDRG_11923"/>
<dbReference type="STRING" id="1156394.T0Q6W9"/>
<dbReference type="AlphaFoldDB" id="T0Q6W9"/>
<organism evidence="3 4">
    <name type="scientific">Saprolegnia diclina (strain VS20)</name>
    <dbReference type="NCBI Taxonomy" id="1156394"/>
    <lineage>
        <taxon>Eukaryota</taxon>
        <taxon>Sar</taxon>
        <taxon>Stramenopiles</taxon>
        <taxon>Oomycota</taxon>
        <taxon>Saprolegniomycetes</taxon>
        <taxon>Saprolegniales</taxon>
        <taxon>Saprolegniaceae</taxon>
        <taxon>Saprolegnia</taxon>
    </lineage>
</organism>
<dbReference type="InParanoid" id="T0Q6W9"/>
<name>T0Q6W9_SAPDV</name>
<evidence type="ECO:0000313" key="4">
    <source>
        <dbReference type="Proteomes" id="UP000030762"/>
    </source>
</evidence>
<protein>
    <recommendedName>
        <fullName evidence="2">Photolyase/cryptochrome alpha/beta domain-containing protein</fullName>
    </recommendedName>
</protein>
<feature type="domain" description="Photolyase/cryptochrome alpha/beta" evidence="2">
    <location>
        <begin position="341"/>
        <end position="478"/>
    </location>
</feature>
<gene>
    <name evidence="3" type="ORF">SDRG_11923</name>
</gene>
<feature type="compositionally biased region" description="Polar residues" evidence="1">
    <location>
        <begin position="760"/>
        <end position="774"/>
    </location>
</feature>
<reference evidence="3 4" key="1">
    <citation type="submission" date="2012-04" db="EMBL/GenBank/DDBJ databases">
        <title>The Genome Sequence of Saprolegnia declina VS20.</title>
        <authorList>
            <consortium name="The Broad Institute Genome Sequencing Platform"/>
            <person name="Russ C."/>
            <person name="Nusbaum C."/>
            <person name="Tyler B."/>
            <person name="van West P."/>
            <person name="Dieguez-Uribeondo J."/>
            <person name="de Bruijn I."/>
            <person name="Tripathy S."/>
            <person name="Jiang R."/>
            <person name="Young S.K."/>
            <person name="Zeng Q."/>
            <person name="Gargeya S."/>
            <person name="Fitzgerald M."/>
            <person name="Haas B."/>
            <person name="Abouelleil A."/>
            <person name="Alvarado L."/>
            <person name="Arachchi H.M."/>
            <person name="Berlin A."/>
            <person name="Chapman S.B."/>
            <person name="Goldberg J."/>
            <person name="Griggs A."/>
            <person name="Gujja S."/>
            <person name="Hansen M."/>
            <person name="Howarth C."/>
            <person name="Imamovic A."/>
            <person name="Larimer J."/>
            <person name="McCowen C."/>
            <person name="Montmayeur A."/>
            <person name="Murphy C."/>
            <person name="Neiman D."/>
            <person name="Pearson M."/>
            <person name="Priest M."/>
            <person name="Roberts A."/>
            <person name="Saif S."/>
            <person name="Shea T."/>
            <person name="Sisk P."/>
            <person name="Sykes S."/>
            <person name="Wortman J."/>
            <person name="Nusbaum C."/>
            <person name="Birren B."/>
        </authorList>
    </citation>
    <scope>NUCLEOTIDE SEQUENCE [LARGE SCALE GENOMIC DNA]</scope>
    <source>
        <strain evidence="3 4">VS20</strain>
    </source>
</reference>
<dbReference type="SUPFAM" id="SSF52425">
    <property type="entry name" value="Cryptochrome/photolyase, N-terminal domain"/>
    <property type="match status" value="1"/>
</dbReference>
<feature type="region of interest" description="Disordered" evidence="1">
    <location>
        <begin position="752"/>
        <end position="774"/>
    </location>
</feature>
<dbReference type="InterPro" id="IPR036134">
    <property type="entry name" value="Crypto/Photolyase_FAD-like_sf"/>
</dbReference>
<keyword evidence="4" id="KW-1185">Reference proteome</keyword>
<proteinExistence type="predicted"/>
<dbReference type="PANTHER" id="PTHR10211:SF0">
    <property type="entry name" value="DEOXYRIBODIPYRIMIDINE PHOTO-LYASE"/>
    <property type="match status" value="1"/>
</dbReference>
<dbReference type="InterPro" id="IPR052219">
    <property type="entry name" value="Photolyase_Class-2"/>
</dbReference>
<feature type="region of interest" description="Disordered" evidence="1">
    <location>
        <begin position="185"/>
        <end position="220"/>
    </location>
</feature>
<evidence type="ECO:0000313" key="3">
    <source>
        <dbReference type="EMBL" id="EQC30346.1"/>
    </source>
</evidence>
<dbReference type="OMA" id="LAPDIWA"/>
<dbReference type="RefSeq" id="XP_008616199.1">
    <property type="nucleotide sequence ID" value="XM_008617977.1"/>
</dbReference>
<evidence type="ECO:0000256" key="1">
    <source>
        <dbReference type="SAM" id="MobiDB-lite"/>
    </source>
</evidence>